<accession>A0A1I8B810</accession>
<evidence type="ECO:0000313" key="2">
    <source>
        <dbReference type="WBParaSite" id="MhA1_Contig1572.frz3.gene9"/>
    </source>
</evidence>
<reference evidence="2" key="1">
    <citation type="submission" date="2016-11" db="UniProtKB">
        <authorList>
            <consortium name="WormBaseParasite"/>
        </authorList>
    </citation>
    <scope>IDENTIFICATION</scope>
</reference>
<keyword evidence="1" id="KW-1185">Reference proteome</keyword>
<sequence length="261" mass="30445">MKGNAEFKFHCSLGKEKIKWFREDFKYVLKNVSFEVITNLEDELEMGNTRLIITDCSSYQVIKALAYNVQIFCLPHTSEQKYYAQTLNIPFEEKINKGNKSDSTGIESNIHEIFDRLNLETTKSSIYKGSLDKQKQMFQSSKKRIFEGDNEKSLKKAKIDKFMKVDFEANLKSKKHSDKGKSIITHIDHSKRKIIKQKSVDPVKIAKDEVKSIDIANILVEIFSNESYKNNAKKSFDYLHEKWTEITPQEHFINEVNKKVN</sequence>
<protein>
    <submittedName>
        <fullName evidence="2">DDE-1 domain-containing protein</fullName>
    </submittedName>
</protein>
<dbReference type="AlphaFoldDB" id="A0A1I8B810"/>
<organism evidence="1 2">
    <name type="scientific">Meloidogyne hapla</name>
    <name type="common">Root-knot nematode worm</name>
    <dbReference type="NCBI Taxonomy" id="6305"/>
    <lineage>
        <taxon>Eukaryota</taxon>
        <taxon>Metazoa</taxon>
        <taxon>Ecdysozoa</taxon>
        <taxon>Nematoda</taxon>
        <taxon>Chromadorea</taxon>
        <taxon>Rhabditida</taxon>
        <taxon>Tylenchina</taxon>
        <taxon>Tylenchomorpha</taxon>
        <taxon>Tylenchoidea</taxon>
        <taxon>Meloidogynidae</taxon>
        <taxon>Meloidogyninae</taxon>
        <taxon>Meloidogyne</taxon>
    </lineage>
</organism>
<evidence type="ECO:0000313" key="1">
    <source>
        <dbReference type="Proteomes" id="UP000095281"/>
    </source>
</evidence>
<dbReference type="Proteomes" id="UP000095281">
    <property type="component" value="Unplaced"/>
</dbReference>
<proteinExistence type="predicted"/>
<dbReference type="WBParaSite" id="MhA1_Contig1572.frz3.gene9">
    <property type="protein sequence ID" value="MhA1_Contig1572.frz3.gene9"/>
    <property type="gene ID" value="MhA1_Contig1572.frz3.gene9"/>
</dbReference>
<name>A0A1I8B810_MELHA</name>